<gene>
    <name evidence="1" type="ORF">S01H1_76217</name>
</gene>
<evidence type="ECO:0000313" key="1">
    <source>
        <dbReference type="EMBL" id="GAG53337.1"/>
    </source>
</evidence>
<dbReference type="EMBL" id="BARS01051136">
    <property type="protein sequence ID" value="GAG53337.1"/>
    <property type="molecule type" value="Genomic_DNA"/>
</dbReference>
<dbReference type="AlphaFoldDB" id="X0Z4J2"/>
<proteinExistence type="predicted"/>
<accession>X0Z4J2</accession>
<protein>
    <submittedName>
        <fullName evidence="1">Uncharacterized protein</fullName>
    </submittedName>
</protein>
<name>X0Z4J2_9ZZZZ</name>
<reference evidence="1" key="1">
    <citation type="journal article" date="2014" name="Front. Microbiol.">
        <title>High frequency of phylogenetically diverse reductive dehalogenase-homologous genes in deep subseafloor sedimentary metagenomes.</title>
        <authorList>
            <person name="Kawai M."/>
            <person name="Futagami T."/>
            <person name="Toyoda A."/>
            <person name="Takaki Y."/>
            <person name="Nishi S."/>
            <person name="Hori S."/>
            <person name="Arai W."/>
            <person name="Tsubouchi T."/>
            <person name="Morono Y."/>
            <person name="Uchiyama I."/>
            <person name="Ito T."/>
            <person name="Fujiyama A."/>
            <person name="Inagaki F."/>
            <person name="Takami H."/>
        </authorList>
    </citation>
    <scope>NUCLEOTIDE SEQUENCE</scope>
    <source>
        <strain evidence="1">Expedition CK06-06</strain>
    </source>
</reference>
<comment type="caution">
    <text evidence="1">The sequence shown here is derived from an EMBL/GenBank/DDBJ whole genome shotgun (WGS) entry which is preliminary data.</text>
</comment>
<sequence length="78" mass="8261">MKIPFPISGLSAGSPSVEQPLTTSFSLQNVRAFDVEAERIRGGQRAGTALAYDTQVVGSHPVIDITSIVTTYIVAETP</sequence>
<organism evidence="1">
    <name type="scientific">marine sediment metagenome</name>
    <dbReference type="NCBI Taxonomy" id="412755"/>
    <lineage>
        <taxon>unclassified sequences</taxon>
        <taxon>metagenomes</taxon>
        <taxon>ecological metagenomes</taxon>
    </lineage>
</organism>